<dbReference type="GO" id="GO:0051301">
    <property type="term" value="P:cell division"/>
    <property type="evidence" value="ECO:0007669"/>
    <property type="project" value="InterPro"/>
</dbReference>
<feature type="coiled-coil region" evidence="1">
    <location>
        <begin position="963"/>
        <end position="990"/>
    </location>
</feature>
<dbReference type="PANTHER" id="PTHR15347">
    <property type="entry name" value="SPERM-ASSOCIATED ANTIGEN 5"/>
    <property type="match status" value="1"/>
</dbReference>
<keyword evidence="1" id="KW-0175">Coiled coil</keyword>
<dbReference type="Ensembl" id="ENSMMOT00000008212.1">
    <property type="protein sequence ID" value="ENSMMOP00000008063.1"/>
    <property type="gene ID" value="ENSMMOG00000006253.1"/>
</dbReference>
<evidence type="ECO:0008006" key="5">
    <source>
        <dbReference type="Google" id="ProtNLM"/>
    </source>
</evidence>
<dbReference type="GO" id="GO:0051988">
    <property type="term" value="P:regulation of attachment of spindle microtubules to kinetochore"/>
    <property type="evidence" value="ECO:0007669"/>
    <property type="project" value="InterPro"/>
</dbReference>
<feature type="coiled-coil region" evidence="1">
    <location>
        <begin position="887"/>
        <end position="914"/>
    </location>
</feature>
<reference evidence="3" key="2">
    <citation type="submission" date="2025-09" db="UniProtKB">
        <authorList>
            <consortium name="Ensembl"/>
        </authorList>
    </citation>
    <scope>IDENTIFICATION</scope>
</reference>
<evidence type="ECO:0000313" key="3">
    <source>
        <dbReference type="Ensembl" id="ENSMMOP00000008063.1"/>
    </source>
</evidence>
<dbReference type="PANTHER" id="PTHR15347:SF1">
    <property type="entry name" value="SPERM-ASSOCIATED ANTIGEN 5"/>
    <property type="match status" value="1"/>
</dbReference>
<reference evidence="3" key="1">
    <citation type="submission" date="2025-08" db="UniProtKB">
        <authorList>
            <consortium name="Ensembl"/>
        </authorList>
    </citation>
    <scope>IDENTIFICATION</scope>
</reference>
<dbReference type="STRING" id="94237.ENSMMOP00000008063"/>
<protein>
    <recommendedName>
        <fullName evidence="5">Sperm-associated antigen 5</fullName>
    </recommendedName>
</protein>
<organism evidence="3 4">
    <name type="scientific">Mola mola</name>
    <name type="common">Ocean sunfish</name>
    <name type="synonym">Tetraodon mola</name>
    <dbReference type="NCBI Taxonomy" id="94237"/>
    <lineage>
        <taxon>Eukaryota</taxon>
        <taxon>Metazoa</taxon>
        <taxon>Chordata</taxon>
        <taxon>Craniata</taxon>
        <taxon>Vertebrata</taxon>
        <taxon>Euteleostomi</taxon>
        <taxon>Actinopterygii</taxon>
        <taxon>Neopterygii</taxon>
        <taxon>Teleostei</taxon>
        <taxon>Neoteleostei</taxon>
        <taxon>Acanthomorphata</taxon>
        <taxon>Eupercaria</taxon>
        <taxon>Tetraodontiformes</taxon>
        <taxon>Molidae</taxon>
        <taxon>Mola</taxon>
    </lineage>
</organism>
<accession>A0A3Q3W259</accession>
<name>A0A3Q3W259_MOLML</name>
<evidence type="ECO:0000256" key="2">
    <source>
        <dbReference type="SAM" id="MobiDB-lite"/>
    </source>
</evidence>
<evidence type="ECO:0000313" key="4">
    <source>
        <dbReference type="Proteomes" id="UP000261620"/>
    </source>
</evidence>
<feature type="coiled-coil region" evidence="1">
    <location>
        <begin position="1015"/>
        <end position="1077"/>
    </location>
</feature>
<dbReference type="Proteomes" id="UP000261620">
    <property type="component" value="Unplaced"/>
</dbReference>
<evidence type="ECO:0000256" key="1">
    <source>
        <dbReference type="SAM" id="Coils"/>
    </source>
</evidence>
<feature type="region of interest" description="Disordered" evidence="2">
    <location>
        <begin position="281"/>
        <end position="300"/>
    </location>
</feature>
<feature type="coiled-coil region" evidence="1">
    <location>
        <begin position="1135"/>
        <end position="1207"/>
    </location>
</feature>
<keyword evidence="4" id="KW-1185">Reference proteome</keyword>
<dbReference type="InterPro" id="IPR028728">
    <property type="entry name" value="Astrin"/>
</dbReference>
<dbReference type="OMA" id="YMEEKIQ"/>
<sequence length="1234" mass="135567">MCTETACGLGDITFKSFVCPGGEVEIKDSLLCAEESIILPKDQAMKDTCEDTVISDSMIAQTYSELMEHPYQNPEMNDAALVDINAASLFENTSQASIHLDEKSDFCGSKDVTWKSFVCDGGEVEVLDVTKRQDETIPLPEAQLGDHVQDHSVNTTDLSAFEQLHEAEHADHPYCSSEKGVAVVATFSETTKYLEEPADGLSDVTFKSMNCTGGEIQISDSTTLVDMTITLPADQTSAFSRSYSCDVDPSMSTCHQSVQNINEHLDHPYSNIESHRSTPNVNVAISQNPPPVSPGDVDEAEHDSLVLPNGQTKREKPVSLIISGSEVEESGGTQLSQEASPLLEDQATICLPLDYHSVSTSHTEDQIQGNYKEPNSHLENNEVVVDTDPPAISTSSLTNAFFTKLVDKSINFQMQENCKKDSASLSMPHRTESPDCSCLAASAETPTPMEVHQEHVCQEQVRSGSNQSRKVKDSALGSSGNDAVLCNSADKPHAETFPDVLKMLSECPSISSALQLGLISPVVKRASLFLSGGKKDHAVDQFMSDYSPLEMEKSLLAPVDVNPTGLWAEHLESPMPGPLFNSTAVGCKSQPGSDAEVVEDVKHCVVPQSDVEKPPLDIPLIPDGPLQQQLRQMAEFLFLASGKIGPAPAYASLPPPAVTTVPVTTATSVESYSVGVGTTPLKVVDHSINTSGQFEKKRDFSVADSCTLTDPLLWNLPPGSLDCVPKQELEQRLKSSMIMVEALVQQLATARAHSCAAGPAPSDLREKLVQTDHTELSQATMHKELYLQALSRIGELELDGSSLQNLIQCMQDMKVTMAFSAMDQLRSHCAMEISELERIAGSQQNLSAALDQTYPELVTKNTETPKSSTHNLHPSECRGNISVFSEMGVLRQKLTEREEERGQLERQVTELSATVSSTLASYTFLEQALAAETTKYEPQNILRIINICSGTLFLSASRLDTSLGQSEQRVRELNQALAQSEEQLSQLQTLSQSQHMEIQQLQDVCAQLSGVREMNEFLQMENELAREQMAESECMLRANLQGLRERNLECEDLKGELSQLQLENRSLQEELETTRSQASVTQLGLGEKLAQAGTEIALLHHTLRGLTNELNAALDDQVLLLSKSVSFSFNFLKFSQELRKQVVELRRSFQQSKVESQFLRGELSRTAGQSAPPAHFMEEKIQLLKEVERLKLCLQEEEQARVKLLERAKRHTLLSLPDVVKNSEQLQQLVEYIG</sequence>
<dbReference type="AlphaFoldDB" id="A0A3Q3W259"/>
<proteinExistence type="predicted"/>